<sequence length="233" mass="27407">MSCLRKRIDFRSLENELESALKADELYKLQNDAKIRAIEQRVPTYDNFRDMVLAAHLRPLERNELNKKSEVSWNHCFNNKSEESILQAYERSNLRKFEGKKSNDKFSIDQINPKTTLEFVKIWSCLVSSESKFQYLYHFRDKLKDKYFKAEAPSEFLGEFFKASLDVCSIDTDLHIIEILTIFSRCNRISLSMAMMSSKEKDSVKLLFQKLLSLVQSKEELDKVENLKKIFCA</sequence>
<gene>
    <name evidence="1" type="ORF">QAD02_000147</name>
</gene>
<reference evidence="1" key="1">
    <citation type="submission" date="2023-04" db="EMBL/GenBank/DDBJ databases">
        <title>A chromosome-level genome assembly of the parasitoid wasp Eretmocerus hayati.</title>
        <authorList>
            <person name="Zhong Y."/>
            <person name="Liu S."/>
            <person name="Liu Y."/>
        </authorList>
    </citation>
    <scope>NUCLEOTIDE SEQUENCE</scope>
    <source>
        <strain evidence="1">ZJU_SS_LIU_2023</strain>
    </source>
</reference>
<evidence type="ECO:0000313" key="1">
    <source>
        <dbReference type="EMBL" id="KAJ8668888.1"/>
    </source>
</evidence>
<dbReference type="Proteomes" id="UP001239111">
    <property type="component" value="Chromosome 3"/>
</dbReference>
<keyword evidence="2" id="KW-1185">Reference proteome</keyword>
<proteinExistence type="predicted"/>
<protein>
    <submittedName>
        <fullName evidence="1">Uncharacterized protein</fullName>
    </submittedName>
</protein>
<accession>A0ACC2NCR1</accession>
<evidence type="ECO:0000313" key="2">
    <source>
        <dbReference type="Proteomes" id="UP001239111"/>
    </source>
</evidence>
<dbReference type="EMBL" id="CM056743">
    <property type="protein sequence ID" value="KAJ8668888.1"/>
    <property type="molecule type" value="Genomic_DNA"/>
</dbReference>
<name>A0ACC2NCR1_9HYME</name>
<organism evidence="1 2">
    <name type="scientific">Eretmocerus hayati</name>
    <dbReference type="NCBI Taxonomy" id="131215"/>
    <lineage>
        <taxon>Eukaryota</taxon>
        <taxon>Metazoa</taxon>
        <taxon>Ecdysozoa</taxon>
        <taxon>Arthropoda</taxon>
        <taxon>Hexapoda</taxon>
        <taxon>Insecta</taxon>
        <taxon>Pterygota</taxon>
        <taxon>Neoptera</taxon>
        <taxon>Endopterygota</taxon>
        <taxon>Hymenoptera</taxon>
        <taxon>Apocrita</taxon>
        <taxon>Proctotrupomorpha</taxon>
        <taxon>Chalcidoidea</taxon>
        <taxon>Aphelinidae</taxon>
        <taxon>Aphelininae</taxon>
        <taxon>Eretmocerus</taxon>
    </lineage>
</organism>
<comment type="caution">
    <text evidence="1">The sequence shown here is derived from an EMBL/GenBank/DDBJ whole genome shotgun (WGS) entry which is preliminary data.</text>
</comment>